<protein>
    <submittedName>
        <fullName evidence="2">DUF1684 domain-containing protein</fullName>
    </submittedName>
</protein>
<reference evidence="2 3" key="1">
    <citation type="submission" date="2020-10" db="EMBL/GenBank/DDBJ databases">
        <title>Trueperella pecoris sp. nov. isolated from bovine and porcine specimens.</title>
        <authorList>
            <person name="Schoenecker L."/>
            <person name="Schnydrig P."/>
            <person name="Brodard I."/>
            <person name="Thomann A."/>
            <person name="Hemphill A."/>
            <person name="Rodriguez-Campos S."/>
            <person name="Perreten V."/>
            <person name="Jores J."/>
            <person name="Kittl S."/>
        </authorList>
    </citation>
    <scope>NUCLEOTIDE SEQUENCE [LARGE SCALE GENOMIC DNA]</scope>
    <source>
        <strain evidence="2 3">15A0121</strain>
    </source>
</reference>
<keyword evidence="3" id="KW-1185">Reference proteome</keyword>
<dbReference type="InterPro" id="IPR012467">
    <property type="entry name" value="DUF1684"/>
</dbReference>
<dbReference type="EMBL" id="CP063213">
    <property type="protein sequence ID" value="QOR45599.1"/>
    <property type="molecule type" value="Genomic_DNA"/>
</dbReference>
<dbReference type="PANTHER" id="PTHR41913:SF1">
    <property type="entry name" value="DUF1684 DOMAIN-CONTAINING PROTEIN"/>
    <property type="match status" value="1"/>
</dbReference>
<evidence type="ECO:0000313" key="3">
    <source>
        <dbReference type="Proteomes" id="UP000595053"/>
    </source>
</evidence>
<dbReference type="AlphaFoldDB" id="A0A7M1QUD8"/>
<accession>A0A7M1QUD8</accession>
<evidence type="ECO:0000313" key="2">
    <source>
        <dbReference type="EMBL" id="QOR45599.1"/>
    </source>
</evidence>
<evidence type="ECO:0000256" key="1">
    <source>
        <dbReference type="SAM" id="MobiDB-lite"/>
    </source>
</evidence>
<organism evidence="2 3">
    <name type="scientific">Trueperella pecoris</name>
    <dbReference type="NCBI Taxonomy" id="2733571"/>
    <lineage>
        <taxon>Bacteria</taxon>
        <taxon>Bacillati</taxon>
        <taxon>Actinomycetota</taxon>
        <taxon>Actinomycetes</taxon>
        <taxon>Actinomycetales</taxon>
        <taxon>Actinomycetaceae</taxon>
        <taxon>Trueperella</taxon>
    </lineage>
</organism>
<feature type="region of interest" description="Disordered" evidence="1">
    <location>
        <begin position="220"/>
        <end position="256"/>
    </location>
</feature>
<name>A0A7M1QUD8_9ACTO</name>
<dbReference type="Proteomes" id="UP000595053">
    <property type="component" value="Chromosome"/>
</dbReference>
<dbReference type="RefSeq" id="WP_197551133.1">
    <property type="nucleotide sequence ID" value="NZ_CP063213.1"/>
</dbReference>
<proteinExistence type="predicted"/>
<gene>
    <name evidence="2" type="ORF">INS88_10190</name>
</gene>
<dbReference type="Pfam" id="PF07920">
    <property type="entry name" value="DUF1684"/>
    <property type="match status" value="2"/>
</dbReference>
<dbReference type="PANTHER" id="PTHR41913">
    <property type="entry name" value="DUF1684 DOMAIN-CONTAINING PROTEIN"/>
    <property type="match status" value="1"/>
</dbReference>
<feature type="compositionally biased region" description="Gly residues" evidence="1">
    <location>
        <begin position="220"/>
        <end position="236"/>
    </location>
</feature>
<sequence length="317" mass="34464">MNAPSSWTNFRASRNRSLAEDFGWLTLVSFEWVGDEPGRLDSFPGVWRVEDDAVWASFVPEDGVEREGNPVEGDVVIRLLDEESDFSLRSGGRMAEVAKRGGAYTVRVRDNNAPLQRDFVGVPVWDYDPAFVLRGVVRAREPEVVERATFRRDTQSLARIVADLELELPEERSAEQGAVRLALEGDLDGELVLNFYDDTNGRESADWRFVTFRLDAPGGEDGAAGAEGGAAGARGEVGGEDGEGGAGDAGQAAGQPLSRDRGYVVEIDFNYALNFPAAFTPYGTCLRPLPDNRIPLAVEAGERRPEPVASARGLPSM</sequence>